<dbReference type="Gene3D" id="2.60.40.1120">
    <property type="entry name" value="Carboxypeptidase-like, regulatory domain"/>
    <property type="match status" value="1"/>
</dbReference>
<evidence type="ECO:0000259" key="9">
    <source>
        <dbReference type="Pfam" id="PF07715"/>
    </source>
</evidence>
<gene>
    <name evidence="10" type="ORF">SAMN05421820_106463</name>
</gene>
<keyword evidence="2 7" id="KW-0813">Transport</keyword>
<dbReference type="InterPro" id="IPR039426">
    <property type="entry name" value="TonB-dep_rcpt-like"/>
</dbReference>
<evidence type="ECO:0000256" key="7">
    <source>
        <dbReference type="PROSITE-ProRule" id="PRU01360"/>
    </source>
</evidence>
<sequence length="1129" mass="124258">MKINAFNLGVPKLWLPPKLLLVMKLVIILMTGLLLQVNASGFAQRITINKKDASLKYIFNEIRKQTGYDVLWQSNQIQEVKNIDVSFRNETLENVLKQALTASGLSYAIKDKTVVIQKTDKTFLDRLVGFLKAIDIHGLVLDEKGLPLPGASVKVKGSNKVTKTNGRGEFSLEQVEENAVLSVSYLGYQTKDVAVKGENNMRITLSESQEKLEAVVVVGYGTTKRKDLVGTVATIGGDEMRKQVATNFTQALAGRAAGVQVSRPNGNPGAGASIRIRGLSTTSGVNDPLFVIDGIPVQLFNGGGTDAARSAPANGLMDPLAGIDMNDVENIEVLKDATATAIYGSRAANGVVIVTTKRGRAGEQPVFSFNYDVSMDRQNKFLDALSGPEYVKFMTETYKKAGIPIEAQGFPGTASTDWQREVIQKGLIQNLNLSVMGASKDGNTNYGFSTGLTDQKGVLINTGFKRYSLRANVESKFFNLLKMGTNLNYSLSRQTGGSSAMYTNYGAANYRPDVPVRNPDGSYANDGLNDNPVASRMATDINESQRLLASVYAELEIIPGLKARSSLSYDVNHNAGFLYSPSWLLASINENRKGSRTDRNFEYTNRIFDNTLSFTKAFDKHHIDAVAGASWTLNRSNFSNISSINFPNDDVLNNLGSAGMINGYSSGGESSGLESFFLRANYNYDGKYYLTVSGRADNSTKFGPENQWGYFPSVGLAWRFSQENFMKGLSFIDDAKLRLTRGKTGTSAFGSFGFLTLFNTGYFYNGVNGLRANPGDGQPNPDIRWEGTTQTDAALELSFLKSRLKTTVNFYRKYTEGMITGPGIPSSNGYSFQNKNIGDVSNQGWEFTVSAIPVNTDKFTWISDFNISFNKNKVEKTYGTALYGTILLTEGLPLNGIRGYRTNGLYQNQGEIDALNAKARLATGNPGAFYQTALTAPGDVRYVDLNGDGRIDTKDRSILGYSQNPKYFGGWNNTFRYGQLELSTLFQFDVGSKVSREQNNDIFNGYFSNVSSLVLTGWTPENTNTRQPRNVVNGPAQNVDTNTDRFIEDSSFLRLKNVQLSYLLNTALLKKMHIQQLRLFTGMTNLFTWTKYKGLDPEVNSENTFTDHGRDTATYPITQSITFGVNLKF</sequence>
<keyword evidence="4 7" id="KW-0812">Transmembrane</keyword>
<dbReference type="InterPro" id="IPR037066">
    <property type="entry name" value="Plug_dom_sf"/>
</dbReference>
<dbReference type="InterPro" id="IPR011662">
    <property type="entry name" value="Secretin/TonB_short_N"/>
</dbReference>
<accession>A0A1G9ZGA9</accession>
<dbReference type="InterPro" id="IPR023996">
    <property type="entry name" value="TonB-dep_OMP_SusC/RagA"/>
</dbReference>
<dbReference type="NCBIfam" id="TIGR04056">
    <property type="entry name" value="OMP_RagA_SusC"/>
    <property type="match status" value="1"/>
</dbReference>
<dbReference type="Pfam" id="PF07715">
    <property type="entry name" value="Plug"/>
    <property type="match status" value="1"/>
</dbReference>
<keyword evidence="11" id="KW-1185">Reference proteome</keyword>
<evidence type="ECO:0000256" key="2">
    <source>
        <dbReference type="ARBA" id="ARBA00022448"/>
    </source>
</evidence>
<dbReference type="Gene3D" id="2.170.130.10">
    <property type="entry name" value="TonB-dependent receptor, plug domain"/>
    <property type="match status" value="1"/>
</dbReference>
<feature type="domain" description="TonB-dependent receptor plug" evidence="9">
    <location>
        <begin position="226"/>
        <end position="351"/>
    </location>
</feature>
<proteinExistence type="inferred from homology"/>
<dbReference type="Gene3D" id="2.40.170.20">
    <property type="entry name" value="TonB-dependent receptor, beta-barrel domain"/>
    <property type="match status" value="1"/>
</dbReference>
<dbReference type="Pfam" id="PF07660">
    <property type="entry name" value="STN"/>
    <property type="match status" value="1"/>
</dbReference>
<dbReference type="InterPro" id="IPR023997">
    <property type="entry name" value="TonB-dep_OMP_SusC/RagA_CS"/>
</dbReference>
<dbReference type="AlphaFoldDB" id="A0A1G9ZGA9"/>
<feature type="domain" description="Secretin/TonB short N-terminal" evidence="8">
    <location>
        <begin position="74"/>
        <end position="118"/>
    </location>
</feature>
<dbReference type="InterPro" id="IPR008969">
    <property type="entry name" value="CarboxyPept-like_regulatory"/>
</dbReference>
<evidence type="ECO:0000313" key="11">
    <source>
        <dbReference type="Proteomes" id="UP000183200"/>
    </source>
</evidence>
<dbReference type="SUPFAM" id="SSF56935">
    <property type="entry name" value="Porins"/>
    <property type="match status" value="1"/>
</dbReference>
<keyword evidence="6 7" id="KW-0998">Cell outer membrane</keyword>
<dbReference type="NCBIfam" id="TIGR04057">
    <property type="entry name" value="SusC_RagA_signa"/>
    <property type="match status" value="1"/>
</dbReference>
<evidence type="ECO:0000259" key="8">
    <source>
        <dbReference type="Pfam" id="PF07660"/>
    </source>
</evidence>
<dbReference type="EMBL" id="FNGY01000006">
    <property type="protein sequence ID" value="SDN20339.1"/>
    <property type="molecule type" value="Genomic_DNA"/>
</dbReference>
<dbReference type="InterPro" id="IPR036942">
    <property type="entry name" value="Beta-barrel_TonB_sf"/>
</dbReference>
<dbReference type="InterPro" id="IPR012910">
    <property type="entry name" value="Plug_dom"/>
</dbReference>
<evidence type="ECO:0000256" key="6">
    <source>
        <dbReference type="ARBA" id="ARBA00023237"/>
    </source>
</evidence>
<evidence type="ECO:0000256" key="4">
    <source>
        <dbReference type="ARBA" id="ARBA00022692"/>
    </source>
</evidence>
<keyword evidence="3 7" id="KW-1134">Transmembrane beta strand</keyword>
<name>A0A1G9ZGA9_9SPHI</name>
<evidence type="ECO:0000256" key="1">
    <source>
        <dbReference type="ARBA" id="ARBA00004571"/>
    </source>
</evidence>
<reference evidence="11" key="1">
    <citation type="submission" date="2016-10" db="EMBL/GenBank/DDBJ databases">
        <authorList>
            <person name="Varghese N."/>
            <person name="Submissions S."/>
        </authorList>
    </citation>
    <scope>NUCLEOTIDE SEQUENCE [LARGE SCALE GENOMIC DNA]</scope>
    <source>
        <strain evidence="11">DSM 19110</strain>
    </source>
</reference>
<dbReference type="OrthoDB" id="9768177at2"/>
<dbReference type="Pfam" id="PF13715">
    <property type="entry name" value="CarbopepD_reg_2"/>
    <property type="match status" value="1"/>
</dbReference>
<comment type="subcellular location">
    <subcellularLocation>
        <location evidence="1 7">Cell outer membrane</location>
        <topology evidence="1 7">Multi-pass membrane protein</topology>
    </subcellularLocation>
</comment>
<dbReference type="STRING" id="430522.BFS30_15810"/>
<dbReference type="SUPFAM" id="SSF49464">
    <property type="entry name" value="Carboxypeptidase regulatory domain-like"/>
    <property type="match status" value="1"/>
</dbReference>
<organism evidence="10 11">
    <name type="scientific">Pedobacter steynii</name>
    <dbReference type="NCBI Taxonomy" id="430522"/>
    <lineage>
        <taxon>Bacteria</taxon>
        <taxon>Pseudomonadati</taxon>
        <taxon>Bacteroidota</taxon>
        <taxon>Sphingobacteriia</taxon>
        <taxon>Sphingobacteriales</taxon>
        <taxon>Sphingobacteriaceae</taxon>
        <taxon>Pedobacter</taxon>
    </lineage>
</organism>
<evidence type="ECO:0000256" key="5">
    <source>
        <dbReference type="ARBA" id="ARBA00023136"/>
    </source>
</evidence>
<dbReference type="Gene3D" id="3.55.50.30">
    <property type="match status" value="1"/>
</dbReference>
<comment type="similarity">
    <text evidence="7">Belongs to the TonB-dependent receptor family.</text>
</comment>
<dbReference type="Proteomes" id="UP000183200">
    <property type="component" value="Unassembled WGS sequence"/>
</dbReference>
<evidence type="ECO:0000256" key="3">
    <source>
        <dbReference type="ARBA" id="ARBA00022452"/>
    </source>
</evidence>
<dbReference type="GO" id="GO:0009279">
    <property type="term" value="C:cell outer membrane"/>
    <property type="evidence" value="ECO:0007669"/>
    <property type="project" value="UniProtKB-SubCell"/>
</dbReference>
<protein>
    <submittedName>
        <fullName evidence="10">TonB-linked outer membrane protein, SusC/RagA family</fullName>
    </submittedName>
</protein>
<dbReference type="PROSITE" id="PS52016">
    <property type="entry name" value="TONB_DEPENDENT_REC_3"/>
    <property type="match status" value="1"/>
</dbReference>
<evidence type="ECO:0000313" key="10">
    <source>
        <dbReference type="EMBL" id="SDN20339.1"/>
    </source>
</evidence>
<keyword evidence="5 7" id="KW-0472">Membrane</keyword>